<dbReference type="GO" id="GO:0022857">
    <property type="term" value="F:transmembrane transporter activity"/>
    <property type="evidence" value="ECO:0007669"/>
    <property type="project" value="TreeGrafter"/>
</dbReference>
<evidence type="ECO:0000256" key="4">
    <source>
        <dbReference type="ARBA" id="ARBA00022692"/>
    </source>
</evidence>
<keyword evidence="5 8" id="KW-1133">Transmembrane helix</keyword>
<accession>A0A4V1C7I7</accession>
<reference evidence="9 10" key="1">
    <citation type="journal article" date="2019" name="Mol. Biol. Evol.">
        <title>Blast fungal genomes show frequent chromosomal changes, gene gains and losses, and effector gene turnover.</title>
        <authorList>
            <person name="Gomez Luciano L.B."/>
            <person name="Jason Tsai I."/>
            <person name="Chuma I."/>
            <person name="Tosa Y."/>
            <person name="Chen Y.H."/>
            <person name="Li J.Y."/>
            <person name="Li M.Y."/>
            <person name="Jade Lu M.Y."/>
            <person name="Nakayashiki H."/>
            <person name="Li W.H."/>
        </authorList>
    </citation>
    <scope>NUCLEOTIDE SEQUENCE [LARGE SCALE GENOMIC DNA]</scope>
    <source>
        <strain evidence="9">MZ5-1-6</strain>
    </source>
</reference>
<feature type="transmembrane region" description="Helical" evidence="8">
    <location>
        <begin position="221"/>
        <end position="245"/>
    </location>
</feature>
<protein>
    <recommendedName>
        <fullName evidence="11">Major facilitator superfamily (MFS) profile domain-containing protein</fullName>
    </recommendedName>
</protein>
<dbReference type="PANTHER" id="PTHR23502:SF186">
    <property type="entry name" value="MAJOR FACILITATOR SUPERFAMILY (MFS) PROFILE DOMAIN-CONTAINING PROTEIN"/>
    <property type="match status" value="1"/>
</dbReference>
<dbReference type="GO" id="GO:0005886">
    <property type="term" value="C:plasma membrane"/>
    <property type="evidence" value="ECO:0007669"/>
    <property type="project" value="UniProtKB-SubCell"/>
</dbReference>
<feature type="transmembrane region" description="Helical" evidence="8">
    <location>
        <begin position="66"/>
        <end position="88"/>
    </location>
</feature>
<proteinExistence type="predicted"/>
<evidence type="ECO:0000256" key="1">
    <source>
        <dbReference type="ARBA" id="ARBA00004651"/>
    </source>
</evidence>
<organism evidence="9 10">
    <name type="scientific">Pyricularia oryzae</name>
    <name type="common">Rice blast fungus</name>
    <name type="synonym">Magnaporthe oryzae</name>
    <dbReference type="NCBI Taxonomy" id="318829"/>
    <lineage>
        <taxon>Eukaryota</taxon>
        <taxon>Fungi</taxon>
        <taxon>Dikarya</taxon>
        <taxon>Ascomycota</taxon>
        <taxon>Pezizomycotina</taxon>
        <taxon>Sordariomycetes</taxon>
        <taxon>Sordariomycetidae</taxon>
        <taxon>Magnaporthales</taxon>
        <taxon>Pyriculariaceae</taxon>
        <taxon>Pyricularia</taxon>
    </lineage>
</organism>
<keyword evidence="2" id="KW-0813">Transport</keyword>
<feature type="transmembrane region" description="Helical" evidence="8">
    <location>
        <begin position="366"/>
        <end position="386"/>
    </location>
</feature>
<feature type="region of interest" description="Disordered" evidence="7">
    <location>
        <begin position="1"/>
        <end position="28"/>
    </location>
</feature>
<name>A0A4V1C7I7_PYROR</name>
<evidence type="ECO:0000256" key="6">
    <source>
        <dbReference type="ARBA" id="ARBA00023136"/>
    </source>
</evidence>
<evidence type="ECO:0000256" key="5">
    <source>
        <dbReference type="ARBA" id="ARBA00022989"/>
    </source>
</evidence>
<feature type="transmembrane region" description="Helical" evidence="8">
    <location>
        <begin position="163"/>
        <end position="181"/>
    </location>
</feature>
<dbReference type="AlphaFoldDB" id="A0A4V1C7I7"/>
<evidence type="ECO:0000256" key="7">
    <source>
        <dbReference type="SAM" id="MobiDB-lite"/>
    </source>
</evidence>
<feature type="region of interest" description="Disordered" evidence="7">
    <location>
        <begin position="654"/>
        <end position="690"/>
    </location>
</feature>
<feature type="transmembrane region" description="Helical" evidence="8">
    <location>
        <begin position="437"/>
        <end position="456"/>
    </location>
</feature>
<evidence type="ECO:0000256" key="2">
    <source>
        <dbReference type="ARBA" id="ARBA00022448"/>
    </source>
</evidence>
<sequence>MSQNDTATFLQPPEPHDRSSRQSKDRHISLRGRSHVTLTGDRGVDLARSHRAEDLARNWSPQRKRIVSAVACISTALIGILTGLYAGLVPSIQYYIADLDHHVILGNVVFFIALAIPSLLCWPLPLMHGRKPYILGGLTLAMPLLFPQAIAVSEPRSPSTSSWRWWLLGSRALMGLVLGFASMNLHSILTDVYGASLMSARPHQETVSEDDVRRHGGGPGVWLGIWTWCWIGSLAIGFLLGAVIIDNTNPSLGFYLGIIMISAVLFLNIMAPETRPSPFRRSVAQVRSGTRIWQRIGRGEVKLHRTQSGPKWWGQEAYHGLKLSLEMIRQPGFAILALYSAWIYAQFVLIILLLGSLTSKYYRMRASSVGGCVATMALGAFVGIFFQKDSFLVRVHRALLPGFHPDPTQMRRLVFAMLLPLVGVAYTLSSSGRPTPVVIPVVFAAVFGFLSCLAVSECNGLIMETFDCSDLQPGMTGPQSSNYSSFPRVSAGFGAVHSLGYILAAGSTGLGGMLQRNMGQRIATGTMAAILAFLTLLLSSALFRFKQVQIVPKMAEEELRKLAAVQEMCSRRPSSASTEQAARACRDAESLRRALLVGHPTGVRRWINLLELGAMTRWTEIRRKNRLIDERIKHLNRAALWERTALYYQLANEIGGEGGTRPDKPLPPLPSGARMDGDTSRSRQGNNEVLEDIELVDMAPRAHHSQDRLIG</sequence>
<dbReference type="Proteomes" id="UP000294847">
    <property type="component" value="Chromosome 6"/>
</dbReference>
<evidence type="ECO:0000313" key="10">
    <source>
        <dbReference type="Proteomes" id="UP000294847"/>
    </source>
</evidence>
<evidence type="ECO:0000256" key="3">
    <source>
        <dbReference type="ARBA" id="ARBA00022475"/>
    </source>
</evidence>
<feature type="transmembrane region" description="Helical" evidence="8">
    <location>
        <begin position="332"/>
        <end position="354"/>
    </location>
</feature>
<feature type="transmembrane region" description="Helical" evidence="8">
    <location>
        <begin position="413"/>
        <end position="431"/>
    </location>
</feature>
<dbReference type="InterPro" id="IPR036259">
    <property type="entry name" value="MFS_trans_sf"/>
</dbReference>
<dbReference type="PANTHER" id="PTHR23502">
    <property type="entry name" value="MAJOR FACILITATOR SUPERFAMILY"/>
    <property type="match status" value="1"/>
</dbReference>
<evidence type="ECO:0000313" key="9">
    <source>
        <dbReference type="EMBL" id="QBZ63528.1"/>
    </source>
</evidence>
<dbReference type="CDD" id="cd06174">
    <property type="entry name" value="MFS"/>
    <property type="match status" value="1"/>
</dbReference>
<keyword evidence="6 8" id="KW-0472">Membrane</keyword>
<feature type="transmembrane region" description="Helical" evidence="8">
    <location>
        <begin position="522"/>
        <end position="543"/>
    </location>
</feature>
<feature type="transmembrane region" description="Helical" evidence="8">
    <location>
        <begin position="108"/>
        <end position="126"/>
    </location>
</feature>
<evidence type="ECO:0008006" key="11">
    <source>
        <dbReference type="Google" id="ProtNLM"/>
    </source>
</evidence>
<dbReference type="Gene3D" id="1.20.1250.20">
    <property type="entry name" value="MFS general substrate transporter like domains"/>
    <property type="match status" value="1"/>
</dbReference>
<keyword evidence="4 8" id="KW-0812">Transmembrane</keyword>
<dbReference type="EMBL" id="CP034209">
    <property type="protein sequence ID" value="QBZ63528.1"/>
    <property type="molecule type" value="Genomic_DNA"/>
</dbReference>
<dbReference type="SUPFAM" id="SSF103473">
    <property type="entry name" value="MFS general substrate transporter"/>
    <property type="match status" value="1"/>
</dbReference>
<evidence type="ECO:0000256" key="8">
    <source>
        <dbReference type="SAM" id="Phobius"/>
    </source>
</evidence>
<feature type="transmembrane region" description="Helical" evidence="8">
    <location>
        <begin position="133"/>
        <end position="151"/>
    </location>
</feature>
<gene>
    <name evidence="9" type="ORF">PoMZ_05210</name>
</gene>
<feature type="transmembrane region" description="Helical" evidence="8">
    <location>
        <begin position="251"/>
        <end position="271"/>
    </location>
</feature>
<comment type="subcellular location">
    <subcellularLocation>
        <location evidence="1">Cell membrane</location>
        <topology evidence="1">Multi-pass membrane protein</topology>
    </subcellularLocation>
</comment>
<keyword evidence="3" id="KW-1003">Cell membrane</keyword>
<feature type="compositionally biased region" description="Basic and acidic residues" evidence="7">
    <location>
        <begin position="14"/>
        <end position="28"/>
    </location>
</feature>